<evidence type="ECO:0000313" key="3">
    <source>
        <dbReference type="Proteomes" id="UP001054821"/>
    </source>
</evidence>
<dbReference type="InterPro" id="IPR002110">
    <property type="entry name" value="Ankyrin_rpt"/>
</dbReference>
<sequence length="224" mass="25035">MVTKDRSLVSLRNIDGETPLFLAALNGHNKAFLCLHSHCQEKYHSFRDNNGDTILHAAISGEYFSLAFQIIRLYPELVNSMNENGFSPLHILASKPSAFKSSSRLGLIGHIIYQCLIVEELKEESYKYEACLHNEGARNNSKYPENYETCMNFAGVLRSFFQVLSPLPNAIHLDAFALGHVSCSQPAPTVHIGNMNIMHASQGLYKETPIPKRGGHKNQQYAIA</sequence>
<accession>A0AAD4WV20</accession>
<comment type="caution">
    <text evidence="2">The sequence shown here is derived from an EMBL/GenBank/DDBJ whole genome shotgun (WGS) entry which is preliminary data.</text>
</comment>
<organism evidence="2 3">
    <name type="scientific">Prunus dulcis</name>
    <name type="common">Almond</name>
    <name type="synonym">Amygdalus dulcis</name>
    <dbReference type="NCBI Taxonomy" id="3755"/>
    <lineage>
        <taxon>Eukaryota</taxon>
        <taxon>Viridiplantae</taxon>
        <taxon>Streptophyta</taxon>
        <taxon>Embryophyta</taxon>
        <taxon>Tracheophyta</taxon>
        <taxon>Spermatophyta</taxon>
        <taxon>Magnoliopsida</taxon>
        <taxon>eudicotyledons</taxon>
        <taxon>Gunneridae</taxon>
        <taxon>Pentapetalae</taxon>
        <taxon>rosids</taxon>
        <taxon>fabids</taxon>
        <taxon>Rosales</taxon>
        <taxon>Rosaceae</taxon>
        <taxon>Amygdaloideae</taxon>
        <taxon>Amygdaleae</taxon>
        <taxon>Prunus</taxon>
    </lineage>
</organism>
<reference evidence="2 3" key="1">
    <citation type="journal article" date="2022" name="G3 (Bethesda)">
        <title>Whole-genome sequence and methylome profiling of the almond [Prunus dulcis (Mill.) D.A. Webb] cultivar 'Nonpareil'.</title>
        <authorList>
            <person name="D'Amico-Willman K.M."/>
            <person name="Ouma W.Z."/>
            <person name="Meulia T."/>
            <person name="Sideli G.M."/>
            <person name="Gradziel T.M."/>
            <person name="Fresnedo-Ramirez J."/>
        </authorList>
    </citation>
    <scope>NUCLEOTIDE SEQUENCE [LARGE SCALE GENOMIC DNA]</scope>
    <source>
        <strain evidence="2">Clone GOH B32 T37-40</strain>
    </source>
</reference>
<dbReference type="Gene3D" id="1.25.40.20">
    <property type="entry name" value="Ankyrin repeat-containing domain"/>
    <property type="match status" value="1"/>
</dbReference>
<evidence type="ECO:0008006" key="4">
    <source>
        <dbReference type="Google" id="ProtNLM"/>
    </source>
</evidence>
<dbReference type="InterPro" id="IPR036770">
    <property type="entry name" value="Ankyrin_rpt-contain_sf"/>
</dbReference>
<dbReference type="Pfam" id="PF12796">
    <property type="entry name" value="Ank_2"/>
    <property type="match status" value="1"/>
</dbReference>
<name>A0AAD4WV20_PRUDU</name>
<dbReference type="AlphaFoldDB" id="A0AAD4WV20"/>
<dbReference type="EMBL" id="JAJFAZ020000001">
    <property type="protein sequence ID" value="KAI5349841.1"/>
    <property type="molecule type" value="Genomic_DNA"/>
</dbReference>
<dbReference type="SUPFAM" id="SSF48403">
    <property type="entry name" value="Ankyrin repeat"/>
    <property type="match status" value="1"/>
</dbReference>
<dbReference type="PANTHER" id="PTHR24121">
    <property type="entry name" value="NO MECHANORECEPTOR POTENTIAL C, ISOFORM D-RELATED"/>
    <property type="match status" value="1"/>
</dbReference>
<keyword evidence="3" id="KW-1185">Reference proteome</keyword>
<dbReference type="Proteomes" id="UP001054821">
    <property type="component" value="Chromosome 1"/>
</dbReference>
<gene>
    <name evidence="1" type="ORF">L3X38_002723</name>
    <name evidence="2" type="ORF">L3X38_002732</name>
</gene>
<evidence type="ECO:0000313" key="1">
    <source>
        <dbReference type="EMBL" id="KAI5349834.1"/>
    </source>
</evidence>
<dbReference type="PANTHER" id="PTHR24121:SF15">
    <property type="entry name" value="ANKYRIN REPEAT PROTEIN"/>
    <property type="match status" value="1"/>
</dbReference>
<dbReference type="EMBL" id="JAJFAZ020000001">
    <property type="protein sequence ID" value="KAI5349834.1"/>
    <property type="molecule type" value="Genomic_DNA"/>
</dbReference>
<protein>
    <recommendedName>
        <fullName evidence="4">Ankyrin repeat family protein</fullName>
    </recommendedName>
</protein>
<evidence type="ECO:0000313" key="2">
    <source>
        <dbReference type="EMBL" id="KAI5349841.1"/>
    </source>
</evidence>
<proteinExistence type="predicted"/>